<accession>A0A1A8XVY5</accession>
<dbReference type="InterPro" id="IPR011008">
    <property type="entry name" value="Dimeric_a/b-barrel"/>
</dbReference>
<sequence>MAVKVLIKRKIKNENLDALDFLLKKLRAATVNQKGYISGETYRRFDEEGQSLVIGAWQNVDDWRKWFNSEERTEIQNQIDLLTDEPTEYEVYIP</sequence>
<reference evidence="2 3" key="1">
    <citation type="submission" date="2016-06" db="EMBL/GenBank/DDBJ databases">
        <authorList>
            <person name="Kjaerup R.B."/>
            <person name="Dalgaard T.S."/>
            <person name="Juul-Madsen H.R."/>
        </authorList>
    </citation>
    <scope>NUCLEOTIDE SEQUENCE [LARGE SCALE GENOMIC DNA]</scope>
    <source>
        <strain evidence="2">2</strain>
    </source>
</reference>
<keyword evidence="2" id="KW-0560">Oxidoreductase</keyword>
<dbReference type="RefSeq" id="WP_186411132.1">
    <property type="nucleotide sequence ID" value="NZ_FLQY01000179.1"/>
</dbReference>
<evidence type="ECO:0000313" key="2">
    <source>
        <dbReference type="EMBL" id="SBT08153.1"/>
    </source>
</evidence>
<dbReference type="Pfam" id="PF03992">
    <property type="entry name" value="ABM"/>
    <property type="match status" value="1"/>
</dbReference>
<feature type="domain" description="ABM" evidence="1">
    <location>
        <begin position="3"/>
        <end position="91"/>
    </location>
</feature>
<proteinExistence type="predicted"/>
<dbReference type="AlphaFoldDB" id="A0A1A8XVY5"/>
<name>A0A1A8XVY5_9RHOO</name>
<evidence type="ECO:0000259" key="1">
    <source>
        <dbReference type="PROSITE" id="PS51725"/>
    </source>
</evidence>
<dbReference type="Gene3D" id="3.30.70.100">
    <property type="match status" value="1"/>
</dbReference>
<dbReference type="Proteomes" id="UP000199600">
    <property type="component" value="Unassembled WGS sequence"/>
</dbReference>
<evidence type="ECO:0000313" key="3">
    <source>
        <dbReference type="Proteomes" id="UP000199600"/>
    </source>
</evidence>
<protein>
    <submittedName>
        <fullName evidence="2">Antibiotic biosynthesis monooxygenase</fullName>
    </submittedName>
</protein>
<organism evidence="2 3">
    <name type="scientific">Candidatus Propionivibrio aalborgensis</name>
    <dbReference type="NCBI Taxonomy" id="1860101"/>
    <lineage>
        <taxon>Bacteria</taxon>
        <taxon>Pseudomonadati</taxon>
        <taxon>Pseudomonadota</taxon>
        <taxon>Betaproteobacteria</taxon>
        <taxon>Rhodocyclales</taxon>
        <taxon>Rhodocyclaceae</taxon>
        <taxon>Propionivibrio</taxon>
    </lineage>
</organism>
<keyword evidence="2" id="KW-0503">Monooxygenase</keyword>
<dbReference type="SUPFAM" id="SSF54909">
    <property type="entry name" value="Dimeric alpha+beta barrel"/>
    <property type="match status" value="1"/>
</dbReference>
<dbReference type="GO" id="GO:0004497">
    <property type="term" value="F:monooxygenase activity"/>
    <property type="evidence" value="ECO:0007669"/>
    <property type="project" value="UniProtKB-KW"/>
</dbReference>
<gene>
    <name evidence="2" type="ORF">PROAA_260003</name>
</gene>
<dbReference type="InterPro" id="IPR007138">
    <property type="entry name" value="ABM_dom"/>
</dbReference>
<dbReference type="EMBL" id="FLQY01000179">
    <property type="protein sequence ID" value="SBT08153.1"/>
    <property type="molecule type" value="Genomic_DNA"/>
</dbReference>
<keyword evidence="3" id="KW-1185">Reference proteome</keyword>
<dbReference type="PROSITE" id="PS51725">
    <property type="entry name" value="ABM"/>
    <property type="match status" value="1"/>
</dbReference>